<dbReference type="GO" id="GO:1900376">
    <property type="term" value="P:regulation of secondary metabolite biosynthetic process"/>
    <property type="evidence" value="ECO:0007669"/>
    <property type="project" value="TreeGrafter"/>
</dbReference>
<sequence length="162" mass="18703">MAKISKENLDNKHVSFSKEKLIKAGYKLTKSREVIIKILGETLKLYDADSLYLEVKKDNLDIGISTIYRTLELLNRLQIICRIIFGSGKTYYMLAEDCHKQTFIYMVCNNCKKIITNNECLNNSIKIRLKDSAKKDILDNCNLKIDNYQVLFTGLCDECNES</sequence>
<evidence type="ECO:0000256" key="2">
    <source>
        <dbReference type="ARBA" id="ARBA00022491"/>
    </source>
</evidence>
<dbReference type="EMBL" id="BARW01000359">
    <property type="protein sequence ID" value="GAI63300.1"/>
    <property type="molecule type" value="Genomic_DNA"/>
</dbReference>
<evidence type="ECO:0000256" key="5">
    <source>
        <dbReference type="ARBA" id="ARBA00023125"/>
    </source>
</evidence>
<dbReference type="GO" id="GO:0045892">
    <property type="term" value="P:negative regulation of DNA-templated transcription"/>
    <property type="evidence" value="ECO:0007669"/>
    <property type="project" value="TreeGrafter"/>
</dbReference>
<evidence type="ECO:0000256" key="1">
    <source>
        <dbReference type="ARBA" id="ARBA00007957"/>
    </source>
</evidence>
<dbReference type="EMBL" id="BART01007257">
    <property type="protein sequence ID" value="GAG55390.1"/>
    <property type="molecule type" value="Genomic_DNA"/>
</dbReference>
<dbReference type="Pfam" id="PF01475">
    <property type="entry name" value="FUR"/>
    <property type="match status" value="1"/>
</dbReference>
<evidence type="ECO:0000256" key="6">
    <source>
        <dbReference type="ARBA" id="ARBA00023163"/>
    </source>
</evidence>
<gene>
    <name evidence="7" type="ORF">S01H4_16541</name>
    <name evidence="8" type="ORF">S12H4_01695</name>
</gene>
<reference evidence="8" key="1">
    <citation type="journal article" date="2014" name="Front. Microbiol.">
        <title>High frequency of phylogenetically diverse reductive dehalogenase-homologous genes in deep subseafloor sedimentary metagenomes.</title>
        <authorList>
            <person name="Kawai M."/>
            <person name="Futagami T."/>
            <person name="Toyoda A."/>
            <person name="Takaki Y."/>
            <person name="Nishi S."/>
            <person name="Hori S."/>
            <person name="Arai W."/>
            <person name="Tsubouchi T."/>
            <person name="Morono Y."/>
            <person name="Uchiyama I."/>
            <person name="Ito T."/>
            <person name="Fujiyama A."/>
            <person name="Inagaki F."/>
            <person name="Takami H."/>
        </authorList>
    </citation>
    <scope>NUCLEOTIDE SEQUENCE</scope>
    <source>
        <strain evidence="8">Expedition CK06-06</strain>
    </source>
</reference>
<dbReference type="InterPro" id="IPR036390">
    <property type="entry name" value="WH_DNA-bd_sf"/>
</dbReference>
<dbReference type="SUPFAM" id="SSF46785">
    <property type="entry name" value="Winged helix' DNA-binding domain"/>
    <property type="match status" value="1"/>
</dbReference>
<keyword evidence="5" id="KW-0238">DNA-binding</keyword>
<evidence type="ECO:0000256" key="4">
    <source>
        <dbReference type="ARBA" id="ARBA00023015"/>
    </source>
</evidence>
<dbReference type="AlphaFoldDB" id="X1RJF4"/>
<keyword evidence="6" id="KW-0804">Transcription</keyword>
<protein>
    <recommendedName>
        <fullName evidence="9">Ferric uptake regulation protein</fullName>
    </recommendedName>
</protein>
<dbReference type="InterPro" id="IPR036388">
    <property type="entry name" value="WH-like_DNA-bd_sf"/>
</dbReference>
<dbReference type="Gene3D" id="3.30.1490.190">
    <property type="match status" value="1"/>
</dbReference>
<accession>X1RJF4</accession>
<keyword evidence="2" id="KW-0678">Repressor</keyword>
<comment type="similarity">
    <text evidence="1">Belongs to the Fur family.</text>
</comment>
<dbReference type="PANTHER" id="PTHR33202">
    <property type="entry name" value="ZINC UPTAKE REGULATION PROTEIN"/>
    <property type="match status" value="1"/>
</dbReference>
<evidence type="ECO:0008006" key="9">
    <source>
        <dbReference type="Google" id="ProtNLM"/>
    </source>
</evidence>
<dbReference type="InterPro" id="IPR002481">
    <property type="entry name" value="FUR"/>
</dbReference>
<comment type="caution">
    <text evidence="8">The sequence shown here is derived from an EMBL/GenBank/DDBJ whole genome shotgun (WGS) entry which is preliminary data.</text>
</comment>
<dbReference type="GO" id="GO:0008270">
    <property type="term" value="F:zinc ion binding"/>
    <property type="evidence" value="ECO:0007669"/>
    <property type="project" value="TreeGrafter"/>
</dbReference>
<dbReference type="Gene3D" id="1.10.10.10">
    <property type="entry name" value="Winged helix-like DNA-binding domain superfamily/Winged helix DNA-binding domain"/>
    <property type="match status" value="1"/>
</dbReference>
<dbReference type="PANTHER" id="PTHR33202:SF7">
    <property type="entry name" value="FERRIC UPTAKE REGULATION PROTEIN"/>
    <property type="match status" value="1"/>
</dbReference>
<dbReference type="InterPro" id="IPR043135">
    <property type="entry name" value="Fur_C"/>
</dbReference>
<dbReference type="GO" id="GO:0003700">
    <property type="term" value="F:DNA-binding transcription factor activity"/>
    <property type="evidence" value="ECO:0007669"/>
    <property type="project" value="InterPro"/>
</dbReference>
<keyword evidence="4" id="KW-0805">Transcription regulation</keyword>
<organism evidence="8">
    <name type="scientific">marine sediment metagenome</name>
    <dbReference type="NCBI Taxonomy" id="412755"/>
    <lineage>
        <taxon>unclassified sequences</taxon>
        <taxon>metagenomes</taxon>
        <taxon>ecological metagenomes</taxon>
    </lineage>
</organism>
<dbReference type="GO" id="GO:0000976">
    <property type="term" value="F:transcription cis-regulatory region binding"/>
    <property type="evidence" value="ECO:0007669"/>
    <property type="project" value="TreeGrafter"/>
</dbReference>
<name>X1RJF4_9ZZZZ</name>
<proteinExistence type="inferred from homology"/>
<evidence type="ECO:0000313" key="8">
    <source>
        <dbReference type="EMBL" id="GAI63300.1"/>
    </source>
</evidence>
<evidence type="ECO:0000256" key="3">
    <source>
        <dbReference type="ARBA" id="ARBA00022833"/>
    </source>
</evidence>
<keyword evidence="3" id="KW-0862">Zinc</keyword>
<evidence type="ECO:0000313" key="7">
    <source>
        <dbReference type="EMBL" id="GAG55390.1"/>
    </source>
</evidence>